<dbReference type="Proteomes" id="UP000537862">
    <property type="component" value="Unassembled WGS sequence"/>
</dbReference>
<feature type="transmembrane region" description="Helical" evidence="5">
    <location>
        <begin position="110"/>
        <end position="131"/>
    </location>
</feature>
<comment type="subcellular location">
    <subcellularLocation>
        <location evidence="1">Membrane</location>
        <topology evidence="1">Multi-pass membrane protein</topology>
    </subcellularLocation>
</comment>
<reference evidence="7 8" key="1">
    <citation type="submission" date="2020-05" db="EMBL/GenBank/DDBJ databases">
        <authorList>
            <person name="Niu N."/>
        </authorList>
    </citation>
    <scope>NUCLEOTIDE SEQUENCE [LARGE SCALE GENOMIC DNA]</scope>
    <source>
        <strain evidence="7 8">3340-03</strain>
    </source>
</reference>
<gene>
    <name evidence="7" type="ORF">HKX39_07640</name>
</gene>
<feature type="transmembrane region" description="Helical" evidence="5">
    <location>
        <begin position="85"/>
        <end position="104"/>
    </location>
</feature>
<dbReference type="PROSITE" id="PS00217">
    <property type="entry name" value="SUGAR_TRANSPORT_2"/>
    <property type="match status" value="1"/>
</dbReference>
<keyword evidence="3 5" id="KW-1133">Transmembrane helix</keyword>
<evidence type="ECO:0000313" key="8">
    <source>
        <dbReference type="Proteomes" id="UP000537862"/>
    </source>
</evidence>
<evidence type="ECO:0000256" key="3">
    <source>
        <dbReference type="ARBA" id="ARBA00022989"/>
    </source>
</evidence>
<dbReference type="InterPro" id="IPR020846">
    <property type="entry name" value="MFS_dom"/>
</dbReference>
<evidence type="ECO:0000256" key="4">
    <source>
        <dbReference type="ARBA" id="ARBA00023136"/>
    </source>
</evidence>
<organism evidence="7 8">
    <name type="scientific">Pelistega suis</name>
    <dbReference type="NCBI Taxonomy" id="1631957"/>
    <lineage>
        <taxon>Bacteria</taxon>
        <taxon>Pseudomonadati</taxon>
        <taxon>Pseudomonadota</taxon>
        <taxon>Betaproteobacteria</taxon>
        <taxon>Burkholderiales</taxon>
        <taxon>Alcaligenaceae</taxon>
        <taxon>Pelistega</taxon>
    </lineage>
</organism>
<keyword evidence="4 5" id="KW-0472">Membrane</keyword>
<dbReference type="RefSeq" id="WP_171680733.1">
    <property type="nucleotide sequence ID" value="NZ_JABGBN010000006.1"/>
</dbReference>
<protein>
    <submittedName>
        <fullName evidence="7">MFS transporter</fullName>
    </submittedName>
</protein>
<keyword evidence="8" id="KW-1185">Reference proteome</keyword>
<dbReference type="InterPro" id="IPR036259">
    <property type="entry name" value="MFS_trans_sf"/>
</dbReference>
<feature type="transmembrane region" description="Helical" evidence="5">
    <location>
        <begin position="339"/>
        <end position="361"/>
    </location>
</feature>
<feature type="transmembrane region" description="Helical" evidence="5">
    <location>
        <begin position="405"/>
        <end position="424"/>
    </location>
</feature>
<dbReference type="InterPro" id="IPR005829">
    <property type="entry name" value="Sugar_transporter_CS"/>
</dbReference>
<dbReference type="Pfam" id="PF07690">
    <property type="entry name" value="MFS_1"/>
    <property type="match status" value="1"/>
</dbReference>
<proteinExistence type="predicted"/>
<dbReference type="PROSITE" id="PS50850">
    <property type="entry name" value="MFS"/>
    <property type="match status" value="1"/>
</dbReference>
<sequence length="429" mass="46117">MDLRIKIADSPMSGYQWLVVSLAVLLNILDGFDVLAIAFTAKSISNELNLQATHIGTLMSAGFIGMALGSFFLSPFADKFGRRPLLIISTALAALGMLMTYFCSSLESIAFWRIVTGVGVGGILPCTNVIVSEYANKKWRGLAIAIYAAGFGIGATLGGMSAILLQETYGWRSVFLTGAILTGLALSAIIIFLPESVDYLLSKRPKNALQTLNKIAIKINKPGEWHLISETPPQQKVSVLRLFERDNIKTTLLIWLSFIGVMSSFYFVSSWTPALLESTGMSKTHSQSVGMAISLGGTVGSLIFGFIVSRWSAKSTLILFTLLSALAVMLFVHSSALSVALGLAILVGALMNGCITGLYTINPTLYDADYRSTGVGTAIGIGRLGSILSPFLAGNLLQIGWTKENLYFTTAFIMLAVSFTLFLLQPKNN</sequence>
<dbReference type="PANTHER" id="PTHR23508">
    <property type="entry name" value="CARBOXYLIC ACID TRANSPORTER PROTEIN HOMOLOG"/>
    <property type="match status" value="1"/>
</dbReference>
<evidence type="ECO:0000256" key="1">
    <source>
        <dbReference type="ARBA" id="ARBA00004141"/>
    </source>
</evidence>
<evidence type="ECO:0000313" key="7">
    <source>
        <dbReference type="EMBL" id="NOL52033.1"/>
    </source>
</evidence>
<feature type="transmembrane region" description="Helical" evidence="5">
    <location>
        <begin position="52"/>
        <end position="73"/>
    </location>
</feature>
<feature type="transmembrane region" description="Helical" evidence="5">
    <location>
        <begin position="143"/>
        <end position="165"/>
    </location>
</feature>
<dbReference type="InterPro" id="IPR011701">
    <property type="entry name" value="MFS"/>
</dbReference>
<dbReference type="EMBL" id="JABGBN010000006">
    <property type="protein sequence ID" value="NOL52033.1"/>
    <property type="molecule type" value="Genomic_DNA"/>
</dbReference>
<dbReference type="GO" id="GO:0005886">
    <property type="term" value="C:plasma membrane"/>
    <property type="evidence" value="ECO:0007669"/>
    <property type="project" value="TreeGrafter"/>
</dbReference>
<dbReference type="PROSITE" id="PS00216">
    <property type="entry name" value="SUGAR_TRANSPORT_1"/>
    <property type="match status" value="1"/>
</dbReference>
<comment type="caution">
    <text evidence="7">The sequence shown here is derived from an EMBL/GenBank/DDBJ whole genome shotgun (WGS) entry which is preliminary data.</text>
</comment>
<evidence type="ECO:0000256" key="2">
    <source>
        <dbReference type="ARBA" id="ARBA00022692"/>
    </source>
</evidence>
<dbReference type="CDD" id="cd17365">
    <property type="entry name" value="MFS_PcaK_like"/>
    <property type="match status" value="1"/>
</dbReference>
<feature type="transmembrane region" description="Helical" evidence="5">
    <location>
        <begin position="250"/>
        <end position="269"/>
    </location>
</feature>
<feature type="transmembrane region" description="Helical" evidence="5">
    <location>
        <begin position="12"/>
        <end position="32"/>
    </location>
</feature>
<evidence type="ECO:0000259" key="6">
    <source>
        <dbReference type="PROSITE" id="PS50850"/>
    </source>
</evidence>
<feature type="transmembrane region" description="Helical" evidence="5">
    <location>
        <begin position="289"/>
        <end position="308"/>
    </location>
</feature>
<feature type="transmembrane region" description="Helical" evidence="5">
    <location>
        <begin position="373"/>
        <end position="393"/>
    </location>
</feature>
<accession>A0A849P7Q9</accession>
<keyword evidence="2 5" id="KW-0812">Transmembrane</keyword>
<dbReference type="PANTHER" id="PTHR23508:SF10">
    <property type="entry name" value="CARBOXYLIC ACID TRANSPORTER PROTEIN HOMOLOG"/>
    <property type="match status" value="1"/>
</dbReference>
<dbReference type="Gene3D" id="1.20.1250.20">
    <property type="entry name" value="MFS general substrate transporter like domains"/>
    <property type="match status" value="1"/>
</dbReference>
<dbReference type="GO" id="GO:0046943">
    <property type="term" value="F:carboxylic acid transmembrane transporter activity"/>
    <property type="evidence" value="ECO:0007669"/>
    <property type="project" value="TreeGrafter"/>
</dbReference>
<dbReference type="SUPFAM" id="SSF103473">
    <property type="entry name" value="MFS general substrate transporter"/>
    <property type="match status" value="1"/>
</dbReference>
<feature type="transmembrane region" description="Helical" evidence="5">
    <location>
        <begin position="171"/>
        <end position="193"/>
    </location>
</feature>
<feature type="domain" description="Major facilitator superfamily (MFS) profile" evidence="6">
    <location>
        <begin position="19"/>
        <end position="428"/>
    </location>
</feature>
<feature type="transmembrane region" description="Helical" evidence="5">
    <location>
        <begin position="315"/>
        <end position="333"/>
    </location>
</feature>
<dbReference type="AlphaFoldDB" id="A0A849P7Q9"/>
<name>A0A849P7Q9_9BURK</name>
<evidence type="ECO:0000256" key="5">
    <source>
        <dbReference type="SAM" id="Phobius"/>
    </source>
</evidence>